<dbReference type="EMBL" id="CP001108">
    <property type="protein sequence ID" value="ACF45708.1"/>
    <property type="molecule type" value="Genomic_DNA"/>
</dbReference>
<name>B4S657_PROA2</name>
<evidence type="ECO:0000313" key="1">
    <source>
        <dbReference type="EMBL" id="ACF45708.1"/>
    </source>
</evidence>
<protein>
    <submittedName>
        <fullName evidence="1">Uncharacterized protein</fullName>
    </submittedName>
</protein>
<dbReference type="PANTHER" id="PTHR31475">
    <property type="entry name" value="UPF0462 PROTEIN"/>
    <property type="match status" value="1"/>
</dbReference>
<dbReference type="Proteomes" id="UP000002725">
    <property type="component" value="Chromosome"/>
</dbReference>
<dbReference type="AlphaFoldDB" id="B4S657"/>
<sequence length="181" mass="20294">MKNSEKNTRQTYRLNITRNWDGTPASPNDICEIVFSLKADEIVVNVEAPFYDDPPPSGPAGEKEGLWNFEVVELFLLGRGGRYLEIEIGPHGHSLILALHSVRRVSGRHTPLHCATRINGNRWQGVLTLSPEAELLPFTHANAYAIHGQEPNRRYLAASPVPGERPDFHQPARFIALKDLQ</sequence>
<gene>
    <name evidence="1" type="ordered locus">Paes_0660</name>
</gene>
<dbReference type="PANTHER" id="PTHR31475:SF5">
    <property type="entry name" value="UPF0462 PROTEIN C4ORF33 HOMOLOG"/>
    <property type="match status" value="1"/>
</dbReference>
<evidence type="ECO:0000313" key="2">
    <source>
        <dbReference type="Proteomes" id="UP000002725"/>
    </source>
</evidence>
<proteinExistence type="predicted"/>
<organism evidence="1 2">
    <name type="scientific">Prosthecochloris aestuarii (strain DSM 271 / SK 413)</name>
    <dbReference type="NCBI Taxonomy" id="290512"/>
    <lineage>
        <taxon>Bacteria</taxon>
        <taxon>Pseudomonadati</taxon>
        <taxon>Chlorobiota</taxon>
        <taxon>Chlorobiia</taxon>
        <taxon>Chlorobiales</taxon>
        <taxon>Chlorobiaceae</taxon>
        <taxon>Prosthecochloris</taxon>
    </lineage>
</organism>
<dbReference type="Gene3D" id="2.60.40.1190">
    <property type="match status" value="1"/>
</dbReference>
<dbReference type="eggNOG" id="ENOG5033YBR">
    <property type="taxonomic scope" value="Bacteria"/>
</dbReference>
<keyword evidence="2" id="KW-1185">Reference proteome</keyword>
<dbReference type="STRING" id="290512.Paes_0660"/>
<dbReference type="HOGENOM" id="CLU_075391_1_0_10"/>
<accession>B4S657</accession>
<dbReference type="KEGG" id="paa:Paes_0660"/>
<reference evidence="1" key="1">
    <citation type="submission" date="2008-06" db="EMBL/GenBank/DDBJ databases">
        <title>Complete sequence of chromosome of Prosthecochloris aestuarii DSM 271.</title>
        <authorList>
            <consortium name="US DOE Joint Genome Institute"/>
            <person name="Lucas S."/>
            <person name="Copeland A."/>
            <person name="Lapidus A."/>
            <person name="Glavina del Rio T."/>
            <person name="Dalin E."/>
            <person name="Tice H."/>
            <person name="Bruce D."/>
            <person name="Goodwin L."/>
            <person name="Pitluck S."/>
            <person name="Schmutz J."/>
            <person name="Larimer F."/>
            <person name="Land M."/>
            <person name="Hauser L."/>
            <person name="Kyrpides N."/>
            <person name="Anderson I."/>
            <person name="Liu Z."/>
            <person name="Li T."/>
            <person name="Zhao F."/>
            <person name="Overmann J."/>
            <person name="Bryant D.A."/>
            <person name="Richardson P."/>
        </authorList>
    </citation>
    <scope>NUCLEOTIDE SEQUENCE [LARGE SCALE GENOMIC DNA]</scope>
    <source>
        <strain evidence="1">DSM 271</strain>
    </source>
</reference>